<evidence type="ECO:0000256" key="14">
    <source>
        <dbReference type="ARBA" id="ARBA00023180"/>
    </source>
</evidence>
<evidence type="ECO:0000256" key="13">
    <source>
        <dbReference type="ARBA" id="ARBA00023170"/>
    </source>
</evidence>
<dbReference type="Pfam" id="PF01839">
    <property type="entry name" value="FG-GAP"/>
    <property type="match status" value="2"/>
</dbReference>
<name>A0A6J2VHZ2_CHACN</name>
<dbReference type="SMART" id="SM00191">
    <property type="entry name" value="Int_alpha"/>
    <property type="match status" value="4"/>
</dbReference>
<dbReference type="InterPro" id="IPR002035">
    <property type="entry name" value="VWF_A"/>
</dbReference>
<evidence type="ECO:0000256" key="16">
    <source>
        <dbReference type="RuleBase" id="RU003762"/>
    </source>
</evidence>
<dbReference type="PROSITE" id="PS50234">
    <property type="entry name" value="VWFA"/>
    <property type="match status" value="1"/>
</dbReference>
<dbReference type="GeneID" id="115812567"/>
<dbReference type="OrthoDB" id="5317514at2759"/>
<protein>
    <submittedName>
        <fullName evidence="19">Integrin alpha-M-like</fullName>
    </submittedName>
</protein>
<evidence type="ECO:0000259" key="17">
    <source>
        <dbReference type="PROSITE" id="PS50234"/>
    </source>
</evidence>
<evidence type="ECO:0000256" key="4">
    <source>
        <dbReference type="ARBA" id="ARBA00022723"/>
    </source>
</evidence>
<dbReference type="InterPro" id="IPR013517">
    <property type="entry name" value="FG-GAP"/>
</dbReference>
<evidence type="ECO:0000256" key="10">
    <source>
        <dbReference type="ARBA" id="ARBA00023037"/>
    </source>
</evidence>
<dbReference type="InterPro" id="IPR032695">
    <property type="entry name" value="Integrin_dom_sf"/>
</dbReference>
<dbReference type="InterPro" id="IPR013519">
    <property type="entry name" value="Int_alpha_beta-p"/>
</dbReference>
<evidence type="ECO:0000256" key="6">
    <source>
        <dbReference type="ARBA" id="ARBA00022737"/>
    </source>
</evidence>
<keyword evidence="5" id="KW-0732">Signal</keyword>
<dbReference type="GO" id="GO:0005178">
    <property type="term" value="F:integrin binding"/>
    <property type="evidence" value="ECO:0007669"/>
    <property type="project" value="TreeGrafter"/>
</dbReference>
<dbReference type="Pfam" id="PF00092">
    <property type="entry name" value="VWA"/>
    <property type="match status" value="1"/>
</dbReference>
<keyword evidence="11 16" id="KW-0472">Membrane</keyword>
<dbReference type="GO" id="GO:0007229">
    <property type="term" value="P:integrin-mediated signaling pathway"/>
    <property type="evidence" value="ECO:0007669"/>
    <property type="project" value="UniProtKB-KW"/>
</dbReference>
<evidence type="ECO:0000256" key="12">
    <source>
        <dbReference type="ARBA" id="ARBA00023157"/>
    </source>
</evidence>
<evidence type="ECO:0000256" key="7">
    <source>
        <dbReference type="ARBA" id="ARBA00022837"/>
    </source>
</evidence>
<dbReference type="GO" id="GO:0098609">
    <property type="term" value="P:cell-cell adhesion"/>
    <property type="evidence" value="ECO:0007669"/>
    <property type="project" value="TreeGrafter"/>
</dbReference>
<evidence type="ECO:0000256" key="5">
    <source>
        <dbReference type="ARBA" id="ARBA00022729"/>
    </source>
</evidence>
<evidence type="ECO:0000256" key="2">
    <source>
        <dbReference type="ARBA" id="ARBA00008054"/>
    </source>
</evidence>
<dbReference type="Proteomes" id="UP000504632">
    <property type="component" value="Chromosome 5"/>
</dbReference>
<dbReference type="InterPro" id="IPR048633">
    <property type="entry name" value="ITGAX-like_Ig_3"/>
</dbReference>
<dbReference type="Gene3D" id="2.60.40.1460">
    <property type="entry name" value="Integrin domains. Chain A, domain 2"/>
    <property type="match status" value="1"/>
</dbReference>
<feature type="domain" description="VWFA" evidence="17">
    <location>
        <begin position="245"/>
        <end position="421"/>
    </location>
</feature>
<dbReference type="FunCoup" id="A0A6J2VHZ2">
    <property type="interactions" value="220"/>
</dbReference>
<dbReference type="PRINTS" id="PR00453">
    <property type="entry name" value="VWFADOMAIN"/>
</dbReference>
<dbReference type="InterPro" id="IPR028994">
    <property type="entry name" value="Integrin_alpha_N"/>
</dbReference>
<dbReference type="RefSeq" id="XP_030630911.1">
    <property type="nucleotide sequence ID" value="XM_030775051.1"/>
</dbReference>
<evidence type="ECO:0000313" key="19">
    <source>
        <dbReference type="RefSeq" id="XP_030630911.1"/>
    </source>
</evidence>
<dbReference type="InterPro" id="IPR036465">
    <property type="entry name" value="vWFA_dom_sf"/>
</dbReference>
<dbReference type="Gene3D" id="1.20.5.930">
    <property type="entry name" value="Bicelle-embedded integrin alpha(iib) transmembrane segment"/>
    <property type="match status" value="1"/>
</dbReference>
<evidence type="ECO:0000256" key="9">
    <source>
        <dbReference type="ARBA" id="ARBA00022989"/>
    </source>
</evidence>
<evidence type="ECO:0000256" key="11">
    <source>
        <dbReference type="ARBA" id="ARBA00023136"/>
    </source>
</evidence>
<keyword evidence="13 16" id="KW-0675">Receptor</keyword>
<keyword evidence="12" id="KW-1015">Disulfide bond</keyword>
<sequence>MATGPGAEQGLETQRWALPLQRQEVGIASAVTGSSTSVPLVTGTRGGAPTARKFSAISGSGVLAMREALVITSSRGGVPAATGPPQQGRSRSWVWFWSPCNGGNTSQAVFAFNVDPVTWKSFTRPDMGFGYRVVQQGPGSLLISDPLIQLSNDKRGQIYNCDLGTERCSELDVRGTAPGEAINMSLGLSMTTDETFSATLVCGPTIPKSCEYITTYGGMCFRINANKANGPVPKALRDCPIRQTDIAFLLDGSGSVVDRDFEIMKNFVKTLIRDLLSRNTQFAVAQYSLSCNIHIHFRDFQRNRWESQVDSISQQRGGTYTAAAINKVVYDVFNTKNGARPNANRVLLVITDGRSHDSGGLAAAAKNAEREHIRRYAIGVGNAFNVVSAKKELETIASAPPSDYVFQVNNFGALEQIRKTLQENIIAIEGTQTSGDATNMELAQDGFSSAFISTSQGGNIVLGTVGAFGWKGGYQEYTSTGEAKLFQKGSNMEPDSYLGYSMAVAKTHGRNFLILGAPRYNHKGRVLISSLDGRQQQELNPQEPQIGSYYGAEVCVVDLNSDSDTDSILISAPMYKGNDQEGKVFVYTFFSAKFKVVLMGISGERGRFGSSLASLADLNGDGQSDVAVGAPLENNGLGSVYIFNGQRGGINPTYSQRILGSSEKRGLQFFGLSLSQSSRDQSNDGLPDIAVGAKGTVLLLRSRPVVSLTTKMSYDPPLVSTKDTDCTKEQEITLQVCFTIRGNNVRSKDLSGRMNYTLKLDAKRQNFRAYFSPKNRVKNDMMVVGESNRCQTLSFFVEPCPEDVVNPLSNEITFSFEGQQSAAMQGLRPVLLPDTKMSISEDLNFEINCGPDKTCIDNLKMDFNFSGSSNIEVGIAQELNLTVSVENLGENSYNSHVILTYPPGFSYRKFTTHQSRVECSSVDSEDVMKPGKTTCYISKPIFRANAKAVFEITYGIDMNGDFNRNVVFKADAASNNEKHTGNDWSKTKEIGVKYGINVVVRRSEDSTGYINFTSGKSNLEKPVLQGFEVENYLREVNFSVIIRVPEKLGEKNIWTDMSKMEIKGCSQTSTEKPTNNDFVETLRKIPAVNCSVALCRVFKCNLHLVRNSNAVYNISGNISSGWIEQIGLRTVTFDLVSSATLEYDLNKYIFFSSSSLNKPPVSKIETQVEVYEEATFTKEIIGGAVGGLLLLLLVAAGLYKAGFFKSQYKEMMEAEGGADTGGEASAPTE</sequence>
<proteinExistence type="inferred from homology"/>
<dbReference type="InterPro" id="IPR000413">
    <property type="entry name" value="Integrin_alpha"/>
</dbReference>
<dbReference type="PANTHER" id="PTHR23220:SF118">
    <property type="entry name" value="INTEGRIN ALPHA-X"/>
    <property type="match status" value="1"/>
</dbReference>
<evidence type="ECO:0000256" key="8">
    <source>
        <dbReference type="ARBA" id="ARBA00022889"/>
    </source>
</evidence>
<accession>A0A6J2VHZ2</accession>
<keyword evidence="14" id="KW-0325">Glycoprotein</keyword>
<dbReference type="PANTHER" id="PTHR23220">
    <property type="entry name" value="INTEGRIN ALPHA"/>
    <property type="match status" value="1"/>
</dbReference>
<keyword evidence="10 16" id="KW-0401">Integrin</keyword>
<dbReference type="AlphaFoldDB" id="A0A6J2VHZ2"/>
<dbReference type="GO" id="GO:0008305">
    <property type="term" value="C:integrin complex"/>
    <property type="evidence" value="ECO:0007669"/>
    <property type="project" value="InterPro"/>
</dbReference>
<dbReference type="GO" id="GO:0007160">
    <property type="term" value="P:cell-matrix adhesion"/>
    <property type="evidence" value="ECO:0007669"/>
    <property type="project" value="TreeGrafter"/>
</dbReference>
<keyword evidence="18" id="KW-1185">Reference proteome</keyword>
<evidence type="ECO:0000256" key="15">
    <source>
        <dbReference type="PROSITE-ProRule" id="PRU00803"/>
    </source>
</evidence>
<feature type="transmembrane region" description="Helical" evidence="16">
    <location>
        <begin position="1180"/>
        <end position="1199"/>
    </location>
</feature>
<dbReference type="Gene3D" id="2.60.40.1510">
    <property type="entry name" value="ntegrin, alpha v. Chain A, domain 3"/>
    <property type="match status" value="1"/>
</dbReference>
<dbReference type="GO" id="GO:0009897">
    <property type="term" value="C:external side of plasma membrane"/>
    <property type="evidence" value="ECO:0007669"/>
    <property type="project" value="TreeGrafter"/>
</dbReference>
<dbReference type="Pfam" id="PF20805">
    <property type="entry name" value="Integrin_A_Ig_2"/>
    <property type="match status" value="1"/>
</dbReference>
<keyword evidence="4" id="KW-0479">Metal-binding</keyword>
<dbReference type="PRINTS" id="PR01185">
    <property type="entry name" value="INTEGRINA"/>
</dbReference>
<evidence type="ECO:0000313" key="18">
    <source>
        <dbReference type="Proteomes" id="UP000504632"/>
    </source>
</evidence>
<keyword evidence="6" id="KW-0677">Repeat</keyword>
<dbReference type="SUPFAM" id="SSF53300">
    <property type="entry name" value="vWA-like"/>
    <property type="match status" value="1"/>
</dbReference>
<dbReference type="InterPro" id="IPR048285">
    <property type="entry name" value="Integrin_alpha_Ig-like_2"/>
</dbReference>
<dbReference type="GO" id="GO:0046872">
    <property type="term" value="F:metal ion binding"/>
    <property type="evidence" value="ECO:0007669"/>
    <property type="project" value="UniProtKB-KW"/>
</dbReference>
<dbReference type="SUPFAM" id="SSF69179">
    <property type="entry name" value="Integrin domains"/>
    <property type="match status" value="2"/>
</dbReference>
<feature type="repeat" description="FG-GAP" evidence="15">
    <location>
        <begin position="536"/>
        <end position="594"/>
    </location>
</feature>
<dbReference type="Gene3D" id="2.60.40.1530">
    <property type="entry name" value="ntegrin, alpha v. Chain A, domain 4"/>
    <property type="match status" value="1"/>
</dbReference>
<feature type="repeat" description="FG-GAP" evidence="15">
    <location>
        <begin position="656"/>
        <end position="717"/>
    </location>
</feature>
<dbReference type="InParanoid" id="A0A6J2VHZ2"/>
<dbReference type="Pfam" id="PF08441">
    <property type="entry name" value="Integrin_A_Ig_1"/>
    <property type="match status" value="1"/>
</dbReference>
<gene>
    <name evidence="19" type="primary">LOC115812567</name>
</gene>
<dbReference type="SMART" id="SM00327">
    <property type="entry name" value="VWA"/>
    <property type="match status" value="1"/>
</dbReference>
<evidence type="ECO:0000256" key="3">
    <source>
        <dbReference type="ARBA" id="ARBA00022692"/>
    </source>
</evidence>
<dbReference type="Gene3D" id="2.130.10.130">
    <property type="entry name" value="Integrin alpha, N-terminal"/>
    <property type="match status" value="1"/>
</dbReference>
<dbReference type="Pfam" id="PF21520">
    <property type="entry name" value="ITGAX-like_Ig_3"/>
    <property type="match status" value="1"/>
</dbReference>
<dbReference type="GO" id="GO:0033627">
    <property type="term" value="P:cell adhesion mediated by integrin"/>
    <property type="evidence" value="ECO:0007669"/>
    <property type="project" value="TreeGrafter"/>
</dbReference>
<comment type="similarity">
    <text evidence="2 16">Belongs to the integrin alpha chain family.</text>
</comment>
<reference evidence="19" key="1">
    <citation type="submission" date="2025-08" db="UniProtKB">
        <authorList>
            <consortium name="RefSeq"/>
        </authorList>
    </citation>
    <scope>IDENTIFICATION</scope>
</reference>
<evidence type="ECO:0000256" key="1">
    <source>
        <dbReference type="ARBA" id="ARBA00004479"/>
    </source>
</evidence>
<dbReference type="SUPFAM" id="SSF69318">
    <property type="entry name" value="Integrin alpha N-terminal domain"/>
    <property type="match status" value="1"/>
</dbReference>
<dbReference type="InterPro" id="IPR013649">
    <property type="entry name" value="Integrin_alpha_Ig-like_1"/>
</dbReference>
<organism evidence="18 19">
    <name type="scientific">Chanos chanos</name>
    <name type="common">Milkfish</name>
    <name type="synonym">Mugil chanos</name>
    <dbReference type="NCBI Taxonomy" id="29144"/>
    <lineage>
        <taxon>Eukaryota</taxon>
        <taxon>Metazoa</taxon>
        <taxon>Chordata</taxon>
        <taxon>Craniata</taxon>
        <taxon>Vertebrata</taxon>
        <taxon>Euteleostomi</taxon>
        <taxon>Actinopterygii</taxon>
        <taxon>Neopterygii</taxon>
        <taxon>Teleostei</taxon>
        <taxon>Ostariophysi</taxon>
        <taxon>Gonorynchiformes</taxon>
        <taxon>Chanidae</taxon>
        <taxon>Chanos</taxon>
    </lineage>
</organism>
<keyword evidence="7" id="KW-0106">Calcium</keyword>
<keyword evidence="9 16" id="KW-1133">Transmembrane helix</keyword>
<dbReference type="Gene3D" id="3.40.50.410">
    <property type="entry name" value="von Willebrand factor, type A domain"/>
    <property type="match status" value="1"/>
</dbReference>
<keyword evidence="8 16" id="KW-0130">Cell adhesion</keyword>
<comment type="subcellular location">
    <subcellularLocation>
        <location evidence="1 16">Membrane</location>
        <topology evidence="1 16">Single-pass type I membrane protein</topology>
    </subcellularLocation>
</comment>
<dbReference type="PROSITE" id="PS51470">
    <property type="entry name" value="FG_GAP"/>
    <property type="match status" value="3"/>
</dbReference>
<keyword evidence="3 16" id="KW-0812">Transmembrane</keyword>
<feature type="repeat" description="FG-GAP" evidence="15">
    <location>
        <begin position="595"/>
        <end position="652"/>
    </location>
</feature>